<dbReference type="SUPFAM" id="SSF52343">
    <property type="entry name" value="Ferredoxin reductase-like, C-terminal NADP-linked domain"/>
    <property type="match status" value="1"/>
</dbReference>
<dbReference type="InterPro" id="IPR001041">
    <property type="entry name" value="2Fe-2S_ferredoxin-type"/>
</dbReference>
<keyword evidence="2" id="KW-0001">2Fe-2S</keyword>
<dbReference type="Gene3D" id="3.40.50.80">
    <property type="entry name" value="Nucleotide-binding domain of ferredoxin-NADP reductase (FNR) module"/>
    <property type="match status" value="1"/>
</dbReference>
<dbReference type="Gene3D" id="3.10.20.30">
    <property type="match status" value="1"/>
</dbReference>
<feature type="domain" description="2Fe-2S ferredoxin-type" evidence="4">
    <location>
        <begin position="1"/>
        <end position="73"/>
    </location>
</feature>
<dbReference type="PROSITE" id="PS51384">
    <property type="entry name" value="FAD_FR"/>
    <property type="match status" value="1"/>
</dbReference>
<keyword evidence="7" id="KW-1185">Reference proteome</keyword>
<dbReference type="InterPro" id="IPR050415">
    <property type="entry name" value="MRET"/>
</dbReference>
<dbReference type="Pfam" id="PF00175">
    <property type="entry name" value="NAD_binding_1"/>
    <property type="match status" value="1"/>
</dbReference>
<evidence type="ECO:0000256" key="3">
    <source>
        <dbReference type="ARBA" id="ARBA00023014"/>
    </source>
</evidence>
<evidence type="ECO:0000313" key="7">
    <source>
        <dbReference type="Proteomes" id="UP001154266"/>
    </source>
</evidence>
<keyword evidence="3" id="KW-0411">Iron-sulfur</keyword>
<dbReference type="Proteomes" id="UP001154266">
    <property type="component" value="Unassembled WGS sequence"/>
</dbReference>
<dbReference type="InterPro" id="IPR001433">
    <property type="entry name" value="OxRdtase_FAD/NAD-bd"/>
</dbReference>
<dbReference type="SUPFAM" id="SSF54292">
    <property type="entry name" value="2Fe-2S ferredoxin-like"/>
    <property type="match status" value="1"/>
</dbReference>
<dbReference type="Pfam" id="PF00970">
    <property type="entry name" value="FAD_binding_6"/>
    <property type="match status" value="1"/>
</dbReference>
<dbReference type="InterPro" id="IPR008333">
    <property type="entry name" value="Cbr1-like_FAD-bd_dom"/>
</dbReference>
<dbReference type="Gene3D" id="2.40.30.10">
    <property type="entry name" value="Translation factors"/>
    <property type="match status" value="1"/>
</dbReference>
<dbReference type="InterPro" id="IPR039261">
    <property type="entry name" value="FNR_nucleotide-bd"/>
</dbReference>
<dbReference type="PROSITE" id="PS00197">
    <property type="entry name" value="2FE2S_FER_1"/>
    <property type="match status" value="1"/>
</dbReference>
<accession>A0ABT6GKM3</accession>
<name>A0ABT6GKM3_MYCGU</name>
<dbReference type="CDD" id="cd00207">
    <property type="entry name" value="fer2"/>
    <property type="match status" value="1"/>
</dbReference>
<proteinExistence type="predicted"/>
<dbReference type="InterPro" id="IPR017927">
    <property type="entry name" value="FAD-bd_FR_type"/>
</dbReference>
<dbReference type="InterPro" id="IPR006058">
    <property type="entry name" value="2Fe2S_fd_BS"/>
</dbReference>
<dbReference type="InterPro" id="IPR017938">
    <property type="entry name" value="Riboflavin_synthase-like_b-brl"/>
</dbReference>
<evidence type="ECO:0000256" key="2">
    <source>
        <dbReference type="ARBA" id="ARBA00022714"/>
    </source>
</evidence>
<dbReference type="EMBL" id="JAKZMO010000003">
    <property type="protein sequence ID" value="MDG5481960.1"/>
    <property type="molecule type" value="Genomic_DNA"/>
</dbReference>
<comment type="caution">
    <text evidence="6">The sequence shown here is derived from an EMBL/GenBank/DDBJ whole genome shotgun (WGS) entry which is preliminary data.</text>
</comment>
<sequence length="319" mass="34159">MLQAGLRAGLQLPYECASGGCGSCRAQLLEGDTETLWSDANGLTERDRRRGNRLLMCQTIPNGNCKIKVPALSSPPTVAEPRPEHFGGELVGRVLLTSDTALFTVGLDRPMTFLPGQFVLFQSWAGVRRAYSMAHPQRADATMVEFVIKAKPGGSGSIWLFDEISLGDSLMVEGPYGRAYARPNSEQPVLCVAGGTGLAPILAITEQVLTTGQAPSLHLYVGARSDGDLVLLDRLVRLRDMGASITLAAERIGDEPIGNPLLPAVKLGSVVDQVLADWNHFAGYDIYLGGPAGMVDAALRALVRHGDAAADRVFFDRFL</sequence>
<keyword evidence="2" id="KW-0408">Iron</keyword>
<gene>
    <name evidence="6" type="ORF">MNO81_04025</name>
</gene>
<dbReference type="PANTHER" id="PTHR47354">
    <property type="entry name" value="NADH OXIDOREDUCTASE HCR"/>
    <property type="match status" value="1"/>
</dbReference>
<dbReference type="InterPro" id="IPR012675">
    <property type="entry name" value="Beta-grasp_dom_sf"/>
</dbReference>
<evidence type="ECO:0000313" key="6">
    <source>
        <dbReference type="EMBL" id="MDG5481960.1"/>
    </source>
</evidence>
<organism evidence="6 7">
    <name type="scientific">Mycolicibacterium gadium</name>
    <name type="common">Mycobacterium gadium</name>
    <dbReference type="NCBI Taxonomy" id="1794"/>
    <lineage>
        <taxon>Bacteria</taxon>
        <taxon>Bacillati</taxon>
        <taxon>Actinomycetota</taxon>
        <taxon>Actinomycetes</taxon>
        <taxon>Mycobacteriales</taxon>
        <taxon>Mycobacteriaceae</taxon>
        <taxon>Mycolicibacterium</taxon>
    </lineage>
</organism>
<evidence type="ECO:0000259" key="5">
    <source>
        <dbReference type="PROSITE" id="PS51384"/>
    </source>
</evidence>
<feature type="domain" description="FAD-binding FR-type" evidence="5">
    <location>
        <begin position="83"/>
        <end position="182"/>
    </location>
</feature>
<comment type="cofactor">
    <cofactor evidence="1">
        <name>FAD</name>
        <dbReference type="ChEBI" id="CHEBI:57692"/>
    </cofactor>
</comment>
<dbReference type="PANTHER" id="PTHR47354:SF5">
    <property type="entry name" value="PROTEIN RFBI"/>
    <property type="match status" value="1"/>
</dbReference>
<dbReference type="SUPFAM" id="SSF63380">
    <property type="entry name" value="Riboflavin synthase domain-like"/>
    <property type="match status" value="1"/>
</dbReference>
<evidence type="ECO:0000256" key="1">
    <source>
        <dbReference type="ARBA" id="ARBA00001974"/>
    </source>
</evidence>
<dbReference type="InterPro" id="IPR036010">
    <property type="entry name" value="2Fe-2S_ferredoxin-like_sf"/>
</dbReference>
<evidence type="ECO:0000259" key="4">
    <source>
        <dbReference type="PROSITE" id="PS51085"/>
    </source>
</evidence>
<dbReference type="Pfam" id="PF00111">
    <property type="entry name" value="Fer2"/>
    <property type="match status" value="1"/>
</dbReference>
<reference evidence="6" key="1">
    <citation type="journal article" date="2023" name="Environ. Microbiol.">
        <title>The 2-methylpropene degradation pathway in Mycobacteriaceae family strains.</title>
        <authorList>
            <person name="Helbich S."/>
            <person name="Barrantes I."/>
            <person name="Dos Anjos Borges L.G."/>
            <person name="Pieper D.H."/>
            <person name="Vainshtein Y."/>
            <person name="Sohn K."/>
            <person name="Engesser K.H."/>
        </authorList>
    </citation>
    <scope>NUCLEOTIDE SEQUENCE</scope>
    <source>
        <strain evidence="6">IBE100</strain>
    </source>
</reference>
<dbReference type="PROSITE" id="PS51085">
    <property type="entry name" value="2FE2S_FER_2"/>
    <property type="match status" value="1"/>
</dbReference>
<keyword evidence="2" id="KW-0479">Metal-binding</keyword>
<dbReference type="PRINTS" id="PR00410">
    <property type="entry name" value="PHEHYDRXLASE"/>
</dbReference>
<protein>
    <submittedName>
        <fullName evidence="6">2Fe-2S iron-sulfur cluster binding domain-containing protein</fullName>
    </submittedName>
</protein>